<name>A0A8H9H8I8_9ACTO</name>
<evidence type="ECO:0000313" key="1">
    <source>
        <dbReference type="EMBL" id="GGO97035.1"/>
    </source>
</evidence>
<protein>
    <submittedName>
        <fullName evidence="1">Uncharacterized protein</fullName>
    </submittedName>
</protein>
<gene>
    <name evidence="1" type="ORF">GCM10011612_08660</name>
</gene>
<dbReference type="AlphaFoldDB" id="A0A8H9H8I8"/>
<comment type="caution">
    <text evidence="1">The sequence shown here is derived from an EMBL/GenBank/DDBJ whole genome shotgun (WGS) entry which is preliminary data.</text>
</comment>
<keyword evidence="2" id="KW-1185">Reference proteome</keyword>
<proteinExistence type="predicted"/>
<dbReference type="EMBL" id="BMNJ01000002">
    <property type="protein sequence ID" value="GGO97035.1"/>
    <property type="molecule type" value="Genomic_DNA"/>
</dbReference>
<organism evidence="1 2">
    <name type="scientific">Actinomyces gaoshouyii</name>
    <dbReference type="NCBI Taxonomy" id="1960083"/>
    <lineage>
        <taxon>Bacteria</taxon>
        <taxon>Bacillati</taxon>
        <taxon>Actinomycetota</taxon>
        <taxon>Actinomycetes</taxon>
        <taxon>Actinomycetales</taxon>
        <taxon>Actinomycetaceae</taxon>
        <taxon>Actinomyces</taxon>
    </lineage>
</organism>
<reference evidence="1" key="2">
    <citation type="submission" date="2020-09" db="EMBL/GenBank/DDBJ databases">
        <authorList>
            <person name="Sun Q."/>
            <person name="Zhou Y."/>
        </authorList>
    </citation>
    <scope>NUCLEOTIDE SEQUENCE</scope>
    <source>
        <strain evidence="1">CGMCC 4.7372</strain>
    </source>
</reference>
<evidence type="ECO:0000313" key="2">
    <source>
        <dbReference type="Proteomes" id="UP000614239"/>
    </source>
</evidence>
<reference evidence="1" key="1">
    <citation type="journal article" date="2014" name="Int. J. Syst. Evol. Microbiol.">
        <title>Complete genome sequence of Corynebacterium casei LMG S-19264T (=DSM 44701T), isolated from a smear-ripened cheese.</title>
        <authorList>
            <consortium name="US DOE Joint Genome Institute (JGI-PGF)"/>
            <person name="Walter F."/>
            <person name="Albersmeier A."/>
            <person name="Kalinowski J."/>
            <person name="Ruckert C."/>
        </authorList>
    </citation>
    <scope>NUCLEOTIDE SEQUENCE</scope>
    <source>
        <strain evidence="1">CGMCC 4.7372</strain>
    </source>
</reference>
<sequence length="47" mass="5249">MAKLQGRHVETREDKGTARQVSDIVNSIARLVRAVGVLVEALGRWFD</sequence>
<accession>A0A8H9H8I8</accession>
<dbReference type="Proteomes" id="UP000614239">
    <property type="component" value="Unassembled WGS sequence"/>
</dbReference>